<dbReference type="InterPro" id="IPR023214">
    <property type="entry name" value="HAD_sf"/>
</dbReference>
<dbReference type="EMBL" id="DVNA01000146">
    <property type="protein sequence ID" value="HIU55450.1"/>
    <property type="molecule type" value="Genomic_DNA"/>
</dbReference>
<dbReference type="SFLD" id="SFLDS00003">
    <property type="entry name" value="Haloacid_Dehalogenase"/>
    <property type="match status" value="1"/>
</dbReference>
<sequence>MILKTAIQQYLERHGYEQMSLKAVLFDMDGVLYDSMKNHTQAWYKTIQGLGITCTPEEFYMHEGRTGAGTIDILYRRMYGRPATEEEQQRIYRVKSENFNALPEAQRMPGAYELLCQVKAAGLQPVLVTGSGQVSLIDRLNRSFPGIFDPRYMVTAFDVKFGKPHPEPYLMGLRKYGIRPNEAFVVENAPLGVEAGVAAGIFTVAVNTGPLPDQVLLDAGADYLLPSMAQLSDDFPAIVRAMQETKREKQ</sequence>
<dbReference type="GO" id="GO:0050308">
    <property type="term" value="F:sugar-phosphatase activity"/>
    <property type="evidence" value="ECO:0007669"/>
    <property type="project" value="TreeGrafter"/>
</dbReference>
<dbReference type="SFLD" id="SFLDG01129">
    <property type="entry name" value="C1.5:_HAD__Beta-PGM__Phosphata"/>
    <property type="match status" value="1"/>
</dbReference>
<dbReference type="Pfam" id="PF00702">
    <property type="entry name" value="Hydrolase"/>
    <property type="match status" value="1"/>
</dbReference>
<dbReference type="Proteomes" id="UP000824112">
    <property type="component" value="Unassembled WGS sequence"/>
</dbReference>
<dbReference type="PANTHER" id="PTHR43481:SF4">
    <property type="entry name" value="GLYCEROL-1-PHOSPHATE PHOSPHOHYDROLASE 1-RELATED"/>
    <property type="match status" value="1"/>
</dbReference>
<dbReference type="InterPro" id="IPR051806">
    <property type="entry name" value="HAD-like_SPP"/>
</dbReference>
<dbReference type="Gene3D" id="3.40.50.1000">
    <property type="entry name" value="HAD superfamily/HAD-like"/>
    <property type="match status" value="1"/>
</dbReference>
<dbReference type="NCBIfam" id="TIGR01509">
    <property type="entry name" value="HAD-SF-IA-v3"/>
    <property type="match status" value="1"/>
</dbReference>
<dbReference type="InterPro" id="IPR023198">
    <property type="entry name" value="PGP-like_dom2"/>
</dbReference>
<evidence type="ECO:0000313" key="2">
    <source>
        <dbReference type="Proteomes" id="UP000824112"/>
    </source>
</evidence>
<organism evidence="1 2">
    <name type="scientific">Candidatus Gallibacteroides avistercoris</name>
    <dbReference type="NCBI Taxonomy" id="2840833"/>
    <lineage>
        <taxon>Bacteria</taxon>
        <taxon>Pseudomonadati</taxon>
        <taxon>Bacteroidota</taxon>
        <taxon>Bacteroidia</taxon>
        <taxon>Bacteroidales</taxon>
        <taxon>Bacteroidaceae</taxon>
        <taxon>Bacteroidaceae incertae sedis</taxon>
        <taxon>Candidatus Gallibacteroides</taxon>
    </lineage>
</organism>
<dbReference type="SUPFAM" id="SSF56784">
    <property type="entry name" value="HAD-like"/>
    <property type="match status" value="1"/>
</dbReference>
<keyword evidence="1" id="KW-0378">Hydrolase</keyword>
<accession>A0A9D1M7V9</accession>
<name>A0A9D1M7V9_9BACT</name>
<dbReference type="InterPro" id="IPR036412">
    <property type="entry name" value="HAD-like_sf"/>
</dbReference>
<gene>
    <name evidence="1" type="ORF">IAB03_06560</name>
</gene>
<proteinExistence type="predicted"/>
<dbReference type="Gene3D" id="1.10.150.240">
    <property type="entry name" value="Putative phosphatase, domain 2"/>
    <property type="match status" value="1"/>
</dbReference>
<dbReference type="InterPro" id="IPR006439">
    <property type="entry name" value="HAD-SF_hydro_IA"/>
</dbReference>
<dbReference type="PRINTS" id="PR00413">
    <property type="entry name" value="HADHALOGNASE"/>
</dbReference>
<reference evidence="1" key="1">
    <citation type="submission" date="2020-10" db="EMBL/GenBank/DDBJ databases">
        <authorList>
            <person name="Gilroy R."/>
        </authorList>
    </citation>
    <scope>NUCLEOTIDE SEQUENCE</scope>
    <source>
        <strain evidence="1">CHK158-818</strain>
    </source>
</reference>
<comment type="caution">
    <text evidence="1">The sequence shown here is derived from an EMBL/GenBank/DDBJ whole genome shotgun (WGS) entry which is preliminary data.</text>
</comment>
<protein>
    <submittedName>
        <fullName evidence="1">HAD-IA family hydrolase</fullName>
    </submittedName>
</protein>
<reference evidence="1" key="2">
    <citation type="journal article" date="2021" name="PeerJ">
        <title>Extensive microbial diversity within the chicken gut microbiome revealed by metagenomics and culture.</title>
        <authorList>
            <person name="Gilroy R."/>
            <person name="Ravi A."/>
            <person name="Getino M."/>
            <person name="Pursley I."/>
            <person name="Horton D.L."/>
            <person name="Alikhan N.F."/>
            <person name="Baker D."/>
            <person name="Gharbi K."/>
            <person name="Hall N."/>
            <person name="Watson M."/>
            <person name="Adriaenssens E.M."/>
            <person name="Foster-Nyarko E."/>
            <person name="Jarju S."/>
            <person name="Secka A."/>
            <person name="Antonio M."/>
            <person name="Oren A."/>
            <person name="Chaudhuri R.R."/>
            <person name="La Ragione R."/>
            <person name="Hildebrand F."/>
            <person name="Pallen M.J."/>
        </authorList>
    </citation>
    <scope>NUCLEOTIDE SEQUENCE</scope>
    <source>
        <strain evidence="1">CHK158-818</strain>
    </source>
</reference>
<evidence type="ECO:0000313" key="1">
    <source>
        <dbReference type="EMBL" id="HIU55450.1"/>
    </source>
</evidence>
<dbReference type="SFLD" id="SFLDG01135">
    <property type="entry name" value="C1.5.6:_HAD__Beta-PGM__Phospha"/>
    <property type="match status" value="1"/>
</dbReference>
<dbReference type="PANTHER" id="PTHR43481">
    <property type="entry name" value="FRUCTOSE-1-PHOSPHATE PHOSPHATASE"/>
    <property type="match status" value="1"/>
</dbReference>
<dbReference type="AlphaFoldDB" id="A0A9D1M7V9"/>